<dbReference type="Pfam" id="PF00072">
    <property type="entry name" value="Response_reg"/>
    <property type="match status" value="1"/>
</dbReference>
<dbReference type="InterPro" id="IPR011006">
    <property type="entry name" value="CheY-like_superfamily"/>
</dbReference>
<keyword evidence="3" id="KW-0597">Phosphoprotein</keyword>
<dbReference type="InterPro" id="IPR001789">
    <property type="entry name" value="Sig_transdc_resp-reg_receiver"/>
</dbReference>
<evidence type="ECO:0000259" key="4">
    <source>
        <dbReference type="PROSITE" id="PS50110"/>
    </source>
</evidence>
<evidence type="ECO:0000313" key="7">
    <source>
        <dbReference type="EMBL" id="PDX81496.1"/>
    </source>
</evidence>
<protein>
    <recommendedName>
        <fullName evidence="1">Stage 0 sporulation protein A homolog</fullName>
    </recommendedName>
</protein>
<dbReference type="InterPro" id="IPR052020">
    <property type="entry name" value="Cyclic_di-GMP/3'3'-cGAMP_PDE"/>
</dbReference>
<dbReference type="InterPro" id="IPR037522">
    <property type="entry name" value="HD_GYP_dom"/>
</dbReference>
<dbReference type="InterPro" id="IPR000160">
    <property type="entry name" value="GGDEF_dom"/>
</dbReference>
<dbReference type="SMART" id="SM00267">
    <property type="entry name" value="GGDEF"/>
    <property type="match status" value="1"/>
</dbReference>
<feature type="domain" description="Response regulatory" evidence="4">
    <location>
        <begin position="325"/>
        <end position="442"/>
    </location>
</feature>
<dbReference type="InterPro" id="IPR029787">
    <property type="entry name" value="Nucleotide_cyclase"/>
</dbReference>
<dbReference type="Pfam" id="PF13487">
    <property type="entry name" value="HD_5"/>
    <property type="match status" value="1"/>
</dbReference>
<dbReference type="NCBIfam" id="TIGR00254">
    <property type="entry name" value="GGDEF"/>
    <property type="match status" value="1"/>
</dbReference>
<dbReference type="PANTHER" id="PTHR45228">
    <property type="entry name" value="CYCLIC DI-GMP PHOSPHODIESTERASE TM_0186-RELATED"/>
    <property type="match status" value="1"/>
</dbReference>
<dbReference type="Gene3D" id="1.10.3210.10">
    <property type="entry name" value="Hypothetical protein af1432"/>
    <property type="match status" value="1"/>
</dbReference>
<dbReference type="GO" id="GO:0000160">
    <property type="term" value="P:phosphorelay signal transduction system"/>
    <property type="evidence" value="ECO:0007669"/>
    <property type="project" value="InterPro"/>
</dbReference>
<name>A0A2A7AQT7_9FIRM</name>
<dbReference type="PANTHER" id="PTHR45228:SF8">
    <property type="entry name" value="TWO-COMPONENT RESPONSE REGULATOR-RELATED"/>
    <property type="match status" value="1"/>
</dbReference>
<dbReference type="PROSITE" id="PS50887">
    <property type="entry name" value="GGDEF"/>
    <property type="match status" value="1"/>
</dbReference>
<reference evidence="7 8" key="1">
    <citation type="journal article" date="2017" name="Front. Microbiol.">
        <title>New Insights into the Diversity of the Genus Faecalibacterium.</title>
        <authorList>
            <person name="Benevides L."/>
            <person name="Burman S."/>
            <person name="Martin R."/>
            <person name="Robert V."/>
            <person name="Thomas M."/>
            <person name="Miquel S."/>
            <person name="Chain F."/>
            <person name="Sokol H."/>
            <person name="Bermudez-Humaran L.G."/>
            <person name="Morrison M."/>
            <person name="Langella P."/>
            <person name="Azevedo V.A."/>
            <person name="Chatel J.M."/>
            <person name="Soares S."/>
        </authorList>
    </citation>
    <scope>NUCLEOTIDE SEQUENCE [LARGE SCALE GENOMIC DNA]</scope>
    <source>
        <strain evidence="7 8">CNCM I 4575</strain>
    </source>
</reference>
<dbReference type="SMART" id="SM00471">
    <property type="entry name" value="HDc"/>
    <property type="match status" value="1"/>
</dbReference>
<evidence type="ECO:0000256" key="1">
    <source>
        <dbReference type="ARBA" id="ARBA00018672"/>
    </source>
</evidence>
<feature type="domain" description="HD-GYP" evidence="6">
    <location>
        <begin position="462"/>
        <end position="670"/>
    </location>
</feature>
<dbReference type="SUPFAM" id="SSF55073">
    <property type="entry name" value="Nucleotide cyclase"/>
    <property type="match status" value="1"/>
</dbReference>
<dbReference type="SMART" id="SM00448">
    <property type="entry name" value="REC"/>
    <property type="match status" value="1"/>
</dbReference>
<dbReference type="PROSITE" id="PS50110">
    <property type="entry name" value="RESPONSE_REGULATORY"/>
    <property type="match status" value="1"/>
</dbReference>
<gene>
    <name evidence="7" type="ORF">CGS58_07330</name>
</gene>
<comment type="function">
    <text evidence="2">May play the central regulatory role in sporulation. It may be an element of the effector pathway responsible for the activation of sporulation genes in response to nutritional stress. Spo0A may act in concert with spo0H (a sigma factor) to control the expression of some genes that are critical to the sporulation process.</text>
</comment>
<dbReference type="PROSITE" id="PS51832">
    <property type="entry name" value="HD_GYP"/>
    <property type="match status" value="1"/>
</dbReference>
<dbReference type="CDD" id="cd00077">
    <property type="entry name" value="HDc"/>
    <property type="match status" value="1"/>
</dbReference>
<evidence type="ECO:0000313" key="8">
    <source>
        <dbReference type="Proteomes" id="UP000220005"/>
    </source>
</evidence>
<feature type="modified residue" description="4-aspartylphosphate" evidence="3">
    <location>
        <position position="375"/>
    </location>
</feature>
<dbReference type="Gene3D" id="3.40.50.2300">
    <property type="match status" value="1"/>
</dbReference>
<feature type="domain" description="GGDEF" evidence="5">
    <location>
        <begin position="179"/>
        <end position="309"/>
    </location>
</feature>
<comment type="caution">
    <text evidence="7">The sequence shown here is derived from an EMBL/GenBank/DDBJ whole genome shotgun (WGS) entry which is preliminary data.</text>
</comment>
<dbReference type="SUPFAM" id="SSF109604">
    <property type="entry name" value="HD-domain/PDEase-like"/>
    <property type="match status" value="1"/>
</dbReference>
<evidence type="ECO:0000256" key="3">
    <source>
        <dbReference type="PROSITE-ProRule" id="PRU00169"/>
    </source>
</evidence>
<evidence type="ECO:0000259" key="6">
    <source>
        <dbReference type="PROSITE" id="PS51832"/>
    </source>
</evidence>
<dbReference type="Pfam" id="PF00990">
    <property type="entry name" value="GGDEF"/>
    <property type="match status" value="1"/>
</dbReference>
<dbReference type="Proteomes" id="UP000220005">
    <property type="component" value="Unassembled WGS sequence"/>
</dbReference>
<dbReference type="InterPro" id="IPR043128">
    <property type="entry name" value="Rev_trsase/Diguanyl_cyclase"/>
</dbReference>
<dbReference type="Gene3D" id="3.30.70.270">
    <property type="match status" value="1"/>
</dbReference>
<dbReference type="SUPFAM" id="SSF52172">
    <property type="entry name" value="CheY-like"/>
    <property type="match status" value="1"/>
</dbReference>
<dbReference type="AlphaFoldDB" id="A0A2A7AQT7"/>
<evidence type="ECO:0000259" key="5">
    <source>
        <dbReference type="PROSITE" id="PS50887"/>
    </source>
</evidence>
<dbReference type="InterPro" id="IPR003607">
    <property type="entry name" value="HD/PDEase_dom"/>
</dbReference>
<sequence length="675" mass="76969">MSIHHKNTRDLLCVLAKQHRKAWGAAKMKTMQEVQAMLRDLQQLYTDVRLLDKDAIARIEEGARSDPNGEDLCYACRHKSRRCRHCAVKSAYENHDQRVKLEYFAPDIVQVTARYLEVDGDPFVLELLQRMHSDTIIDPDDTEALFSAISGYNTKLYHDALTDVYNRRYYEEIVRGMKGPTGVALMDLDDFKVYNDTYGHHAGDMALKTAVNIVRSCIRQTDALVRFGGDEFLLVLPGIPEDYFKVKLELIREKIHDAIVPGYSHMRLSASIGGIVQMPGGSMDAVVRQADRLMYQAKLRKNSVVMAGAEDLPDEANSKREQKQQVLIVDDSEMNRAILSEILRGDYRILEAADGEECLEKLHQHMGDIALVLLDLVMPKMDGFEVLDFMNRNHTIEDLPVIMISSEDSEASVRRAYEMGVSDYVSRPFDSRVVYRRVFNTIKLYAKQRRLTTLLSEQIREREKNTTMLVGVLSQMVEFRNGESGLHVQHIQRLTERVLEKLLERPNRYHITSEMQDNIPLAAALHDIGKIAIDEKILNKPGRLTKEEFEVIKTHTTIGAEMLSKLENFNTEPLLQTAYSIARWHHERWDGCGYPDGLKGDEIPIEAQVVALADVYDALTSERCYKKAYPHRKAVDMILNGECGAFNPILLECFVEIEGDLALELEEKHVCGPKA</sequence>
<dbReference type="EMBL" id="NMTY01000015">
    <property type="protein sequence ID" value="PDX81496.1"/>
    <property type="molecule type" value="Genomic_DNA"/>
</dbReference>
<proteinExistence type="predicted"/>
<dbReference type="CDD" id="cd01949">
    <property type="entry name" value="GGDEF"/>
    <property type="match status" value="1"/>
</dbReference>
<evidence type="ECO:0000256" key="2">
    <source>
        <dbReference type="ARBA" id="ARBA00024867"/>
    </source>
</evidence>
<organism evidence="7 8">
    <name type="scientific">Faecalibacterium prausnitzii</name>
    <dbReference type="NCBI Taxonomy" id="853"/>
    <lineage>
        <taxon>Bacteria</taxon>
        <taxon>Bacillati</taxon>
        <taxon>Bacillota</taxon>
        <taxon>Clostridia</taxon>
        <taxon>Eubacteriales</taxon>
        <taxon>Oscillospiraceae</taxon>
        <taxon>Faecalibacterium</taxon>
    </lineage>
</organism>
<accession>A0A2A7AQT7</accession>